<proteinExistence type="predicted"/>
<gene>
    <name evidence="1" type="ORF">FMOSSE_LOCUS9636</name>
</gene>
<name>A0A9N9GLE9_FUNMO</name>
<keyword evidence="2" id="KW-1185">Reference proteome</keyword>
<protein>
    <submittedName>
        <fullName evidence="1">7414_t:CDS:1</fullName>
    </submittedName>
</protein>
<evidence type="ECO:0000313" key="2">
    <source>
        <dbReference type="Proteomes" id="UP000789375"/>
    </source>
</evidence>
<dbReference type="AlphaFoldDB" id="A0A9N9GLE9"/>
<dbReference type="Proteomes" id="UP000789375">
    <property type="component" value="Unassembled WGS sequence"/>
</dbReference>
<dbReference type="EMBL" id="CAJVPP010002878">
    <property type="protein sequence ID" value="CAG8614310.1"/>
    <property type="molecule type" value="Genomic_DNA"/>
</dbReference>
<organism evidence="1 2">
    <name type="scientific">Funneliformis mosseae</name>
    <name type="common">Endomycorrhizal fungus</name>
    <name type="synonym">Glomus mosseae</name>
    <dbReference type="NCBI Taxonomy" id="27381"/>
    <lineage>
        <taxon>Eukaryota</taxon>
        <taxon>Fungi</taxon>
        <taxon>Fungi incertae sedis</taxon>
        <taxon>Mucoromycota</taxon>
        <taxon>Glomeromycotina</taxon>
        <taxon>Glomeromycetes</taxon>
        <taxon>Glomerales</taxon>
        <taxon>Glomeraceae</taxon>
        <taxon>Funneliformis</taxon>
    </lineage>
</organism>
<sequence>MPNQYHTLINRKLVHIYLIEIVEPPPPVLDNIISVRGKIYRRNDEFYLRYKLDDYNLKLVKKSEQAFNLERQLDKSQINEGF</sequence>
<evidence type="ECO:0000313" key="1">
    <source>
        <dbReference type="EMBL" id="CAG8614310.1"/>
    </source>
</evidence>
<comment type="caution">
    <text evidence="1">The sequence shown here is derived from an EMBL/GenBank/DDBJ whole genome shotgun (WGS) entry which is preliminary data.</text>
</comment>
<accession>A0A9N9GLE9</accession>
<reference evidence="1" key="1">
    <citation type="submission" date="2021-06" db="EMBL/GenBank/DDBJ databases">
        <authorList>
            <person name="Kallberg Y."/>
            <person name="Tangrot J."/>
            <person name="Rosling A."/>
        </authorList>
    </citation>
    <scope>NUCLEOTIDE SEQUENCE</scope>
    <source>
        <strain evidence="1">87-6 pot B 2015</strain>
    </source>
</reference>